<keyword evidence="2" id="KW-0472">Membrane</keyword>
<evidence type="ECO:0000313" key="4">
    <source>
        <dbReference type="Proteomes" id="UP001187315"/>
    </source>
</evidence>
<evidence type="ECO:0000256" key="2">
    <source>
        <dbReference type="SAM" id="Phobius"/>
    </source>
</evidence>
<name>A0AA88NFY8_TACVA</name>
<reference evidence="3" key="1">
    <citation type="submission" date="2023-08" db="EMBL/GenBank/DDBJ databases">
        <title>Pelteobagrus vachellii genome.</title>
        <authorList>
            <person name="Liu H."/>
        </authorList>
    </citation>
    <scope>NUCLEOTIDE SEQUENCE</scope>
    <source>
        <strain evidence="3">PRFRI_2022a</strain>
        <tissue evidence="3">Muscle</tissue>
    </source>
</reference>
<dbReference type="InterPro" id="IPR052659">
    <property type="entry name" value="Nectin/PVR"/>
</dbReference>
<protein>
    <recommendedName>
        <fullName evidence="5">Nectin-2</fullName>
    </recommendedName>
</protein>
<comment type="caution">
    <text evidence="3">The sequence shown here is derived from an EMBL/GenBank/DDBJ whole genome shotgun (WGS) entry which is preliminary data.</text>
</comment>
<dbReference type="PANTHER" id="PTHR47387">
    <property type="entry name" value="NECTIN-2"/>
    <property type="match status" value="1"/>
</dbReference>
<dbReference type="AlphaFoldDB" id="A0AA88NFY8"/>
<dbReference type="EMBL" id="JAVHJS010000006">
    <property type="protein sequence ID" value="KAK2855134.1"/>
    <property type="molecule type" value="Genomic_DNA"/>
</dbReference>
<dbReference type="Proteomes" id="UP001187315">
    <property type="component" value="Unassembled WGS sequence"/>
</dbReference>
<proteinExistence type="predicted"/>
<evidence type="ECO:0000256" key="1">
    <source>
        <dbReference type="SAM" id="MobiDB-lite"/>
    </source>
</evidence>
<organism evidence="3 4">
    <name type="scientific">Tachysurus vachellii</name>
    <name type="common">Darkbarbel catfish</name>
    <name type="synonym">Pelteobagrus vachellii</name>
    <dbReference type="NCBI Taxonomy" id="175792"/>
    <lineage>
        <taxon>Eukaryota</taxon>
        <taxon>Metazoa</taxon>
        <taxon>Chordata</taxon>
        <taxon>Craniata</taxon>
        <taxon>Vertebrata</taxon>
        <taxon>Euteleostomi</taxon>
        <taxon>Actinopterygii</taxon>
        <taxon>Neopterygii</taxon>
        <taxon>Teleostei</taxon>
        <taxon>Ostariophysi</taxon>
        <taxon>Siluriformes</taxon>
        <taxon>Bagridae</taxon>
        <taxon>Tachysurus</taxon>
    </lineage>
</organism>
<keyword evidence="4" id="KW-1185">Reference proteome</keyword>
<evidence type="ECO:0008006" key="5">
    <source>
        <dbReference type="Google" id="ProtNLM"/>
    </source>
</evidence>
<feature type="compositionally biased region" description="Polar residues" evidence="1">
    <location>
        <begin position="9"/>
        <end position="26"/>
    </location>
</feature>
<accession>A0AA88NFY8</accession>
<feature type="transmembrane region" description="Helical" evidence="2">
    <location>
        <begin position="189"/>
        <end position="211"/>
    </location>
</feature>
<feature type="region of interest" description="Disordered" evidence="1">
    <location>
        <begin position="271"/>
        <end position="298"/>
    </location>
</feature>
<keyword evidence="2" id="KW-0812">Transmembrane</keyword>
<keyword evidence="2" id="KW-1133">Transmembrane helix</keyword>
<sequence length="334" mass="36988">MYLFEPPAGSSSGERLRSIGQSSRTRPWSRRTHAALHRLLNKQERLRKRLLLKPVWTLLHKKKHKKEKKRSQDTERAVGQHDAGLWCVLCGGTPHHHPPYSPRLIGSEGEGGARSGVLSGRDGGSALSSGFMPDTVEVSQNKLTVLKVDESINNTFICEVTNSLGTGKDQVAVFVRASRLVTGAATGSIIGAIIGLILFIALIATIGVVVYKQCMKRDRPPTHKPPPPQKHTTISYSAVQPPVSNTQNNIPLEYYETQRVEPVTDLDSYIGDDEDDDPPKMFDPNTVSGLEDSEMPPPYYEFRETEMRVDAIEQDQSLSSLSREDSFMSAPMIV</sequence>
<feature type="region of interest" description="Disordered" evidence="1">
    <location>
        <begin position="1"/>
        <end position="30"/>
    </location>
</feature>
<dbReference type="PANTHER" id="PTHR47387:SF1">
    <property type="entry name" value="NECTIN-2"/>
    <property type="match status" value="1"/>
</dbReference>
<gene>
    <name evidence="3" type="ORF">Q7C36_007003</name>
</gene>
<evidence type="ECO:0000313" key="3">
    <source>
        <dbReference type="EMBL" id="KAK2855134.1"/>
    </source>
</evidence>